<protein>
    <submittedName>
        <fullName evidence="4">Prosaposin</fullName>
    </submittedName>
</protein>
<dbReference type="SMART" id="SM00741">
    <property type="entry name" value="SapB"/>
    <property type="match status" value="2"/>
</dbReference>
<dbReference type="Gene3D" id="1.10.225.10">
    <property type="entry name" value="Saposin-like"/>
    <property type="match status" value="2"/>
</dbReference>
<proteinExistence type="predicted"/>
<dbReference type="PRINTS" id="PR01797">
    <property type="entry name" value="SAPOSIN"/>
</dbReference>
<organism evidence="4 5">
    <name type="scientific">Merluccius polli</name>
    <name type="common">Benguela hake</name>
    <name type="synonym">Merluccius cadenati</name>
    <dbReference type="NCBI Taxonomy" id="89951"/>
    <lineage>
        <taxon>Eukaryota</taxon>
        <taxon>Metazoa</taxon>
        <taxon>Chordata</taxon>
        <taxon>Craniata</taxon>
        <taxon>Vertebrata</taxon>
        <taxon>Euteleostomi</taxon>
        <taxon>Actinopterygii</taxon>
        <taxon>Neopterygii</taxon>
        <taxon>Teleostei</taxon>
        <taxon>Neoteleostei</taxon>
        <taxon>Acanthomorphata</taxon>
        <taxon>Zeiogadaria</taxon>
        <taxon>Gadariae</taxon>
        <taxon>Gadiformes</taxon>
        <taxon>Gadoidei</taxon>
        <taxon>Merlucciidae</taxon>
        <taxon>Merluccius</taxon>
    </lineage>
</organism>
<name>A0AA47P5N4_MERPO</name>
<dbReference type="GO" id="GO:0016020">
    <property type="term" value="C:membrane"/>
    <property type="evidence" value="ECO:0007669"/>
    <property type="project" value="GOC"/>
</dbReference>
<evidence type="ECO:0000313" key="4">
    <source>
        <dbReference type="EMBL" id="KAK0147577.1"/>
    </source>
</evidence>
<dbReference type="PANTHER" id="PTHR11480">
    <property type="entry name" value="SAPOSIN-RELATED"/>
    <property type="match status" value="1"/>
</dbReference>
<dbReference type="InterPro" id="IPR008138">
    <property type="entry name" value="SapB_2"/>
</dbReference>
<dbReference type="InterPro" id="IPR011001">
    <property type="entry name" value="Saposin-like"/>
</dbReference>
<feature type="domain" description="Saposin B-type" evidence="3">
    <location>
        <begin position="125"/>
        <end position="206"/>
    </location>
</feature>
<feature type="domain" description="Saposin B-type" evidence="3">
    <location>
        <begin position="1"/>
        <end position="88"/>
    </location>
</feature>
<gene>
    <name evidence="4" type="primary">PSAP_0</name>
    <name evidence="4" type="ORF">N1851_012944</name>
</gene>
<dbReference type="InterPro" id="IPR008373">
    <property type="entry name" value="Saposin"/>
</dbReference>
<keyword evidence="2" id="KW-0325">Glycoprotein</keyword>
<dbReference type="Pfam" id="PF03489">
    <property type="entry name" value="SapB_2"/>
    <property type="match status" value="1"/>
</dbReference>
<dbReference type="PROSITE" id="PS50015">
    <property type="entry name" value="SAP_B"/>
    <property type="match status" value="2"/>
</dbReference>
<reference evidence="4" key="1">
    <citation type="journal article" date="2023" name="Front. Mar. Sci.">
        <title>A new Merluccius polli reference genome to investigate the effects of global change in West African waters.</title>
        <authorList>
            <person name="Mateo J.L."/>
            <person name="Blanco-Fernandez C."/>
            <person name="Garcia-Vazquez E."/>
            <person name="Machado-Schiaffino G."/>
        </authorList>
    </citation>
    <scope>NUCLEOTIDE SEQUENCE</scope>
    <source>
        <strain evidence="4">C29</strain>
        <tissue evidence="4">Fin</tissue>
    </source>
</reference>
<keyword evidence="1" id="KW-1015">Disulfide bond</keyword>
<evidence type="ECO:0000256" key="1">
    <source>
        <dbReference type="ARBA" id="ARBA00023157"/>
    </source>
</evidence>
<evidence type="ECO:0000256" key="2">
    <source>
        <dbReference type="ARBA" id="ARBA00023180"/>
    </source>
</evidence>
<dbReference type="InterPro" id="IPR051428">
    <property type="entry name" value="Sphingo_Act-Surfact_Prot"/>
</dbReference>
<dbReference type="GO" id="GO:0006665">
    <property type="term" value="P:sphingolipid metabolic process"/>
    <property type="evidence" value="ECO:0007669"/>
    <property type="project" value="InterPro"/>
</dbReference>
<sequence>MGDVCQDCVQIFDLLVDIASNEQIQKQLIEELAILCDFLPNPTGKVCRQQVEKMIPLAITLISTTLASPKLFKPEQMCSYLGLCGLHLEDDKERQLIRDIQQILRAAIKTLDQGDTAAEARKLLSSSQCTYCTVFMDALLKMFPKETTEAAVLDILLEACSFAPASYQRQCEGLVEMFAKTVLDTLLSQVTPKTVCSLLQLCNWQERPLARLAWADPCAVQSFSCRDVKTAVRCGVSRGHTEDIFGNILEYKIKKFIKLFCVQTVSFCLRSAWKSNRKTLF</sequence>
<evidence type="ECO:0000259" key="3">
    <source>
        <dbReference type="PROSITE" id="PS50015"/>
    </source>
</evidence>
<comment type="caution">
    <text evidence="4">The sequence shown here is derived from an EMBL/GenBank/DDBJ whole genome shotgun (WGS) entry which is preliminary data.</text>
</comment>
<dbReference type="EMBL" id="JAOPHQ010002294">
    <property type="protein sequence ID" value="KAK0147577.1"/>
    <property type="molecule type" value="Genomic_DNA"/>
</dbReference>
<keyword evidence="5" id="KW-1185">Reference proteome</keyword>
<accession>A0AA47P5N4</accession>
<dbReference type="SUPFAM" id="SSF47862">
    <property type="entry name" value="Saposin"/>
    <property type="match status" value="2"/>
</dbReference>
<dbReference type="Proteomes" id="UP001174136">
    <property type="component" value="Unassembled WGS sequence"/>
</dbReference>
<dbReference type="InterPro" id="IPR008139">
    <property type="entry name" value="SaposinB_dom"/>
</dbReference>
<evidence type="ECO:0000313" key="5">
    <source>
        <dbReference type="Proteomes" id="UP001174136"/>
    </source>
</evidence>
<dbReference type="AlphaFoldDB" id="A0AA47P5N4"/>
<dbReference type="GO" id="GO:0005764">
    <property type="term" value="C:lysosome"/>
    <property type="evidence" value="ECO:0007669"/>
    <property type="project" value="InterPro"/>
</dbReference>